<dbReference type="Proteomes" id="UP000594014">
    <property type="component" value="Chromosome"/>
</dbReference>
<gene>
    <name evidence="1" type="ORF">FRZ06_08075</name>
</gene>
<evidence type="ECO:0000313" key="2">
    <source>
        <dbReference type="Proteomes" id="UP000594014"/>
    </source>
</evidence>
<proteinExistence type="predicted"/>
<organism evidence="1 2">
    <name type="scientific">Anoxybacterium hadale</name>
    <dbReference type="NCBI Taxonomy" id="3408580"/>
    <lineage>
        <taxon>Bacteria</taxon>
        <taxon>Bacillati</taxon>
        <taxon>Bacillota</taxon>
        <taxon>Clostridia</taxon>
        <taxon>Peptostreptococcales</taxon>
        <taxon>Anaerovoracaceae</taxon>
        <taxon>Anoxybacterium</taxon>
    </lineage>
</organism>
<keyword evidence="2" id="KW-1185">Reference proteome</keyword>
<name>A0ACD1A9V8_9FIRM</name>
<sequence>MKRVVAGLVIIVSVFALTVYAAAAADSPGSEGDPVVTKSYVDSQIAQLKNTGVSSGTYKAVQLIEGQKMIGGEGTEIILRSGEATAIDNGANGVSDVTGGADLMTGQRIGLNHLLLIPRNDGRGLLALTEAYVMVRGSYTIQ</sequence>
<protein>
    <submittedName>
        <fullName evidence="1">Uncharacterized protein</fullName>
    </submittedName>
</protein>
<evidence type="ECO:0000313" key="1">
    <source>
        <dbReference type="EMBL" id="QOX63308.1"/>
    </source>
</evidence>
<dbReference type="EMBL" id="CP042469">
    <property type="protein sequence ID" value="QOX63308.1"/>
    <property type="molecule type" value="Genomic_DNA"/>
</dbReference>
<reference evidence="1" key="1">
    <citation type="submission" date="2019-08" db="EMBL/GenBank/DDBJ databases">
        <title>Genome sequence of Clostridiales bacterium MT110.</title>
        <authorList>
            <person name="Cao J."/>
        </authorList>
    </citation>
    <scope>NUCLEOTIDE SEQUENCE</scope>
    <source>
        <strain evidence="1">MT110</strain>
    </source>
</reference>
<accession>A0ACD1A9V8</accession>